<evidence type="ECO:0000313" key="2">
    <source>
        <dbReference type="Proteomes" id="UP000183832"/>
    </source>
</evidence>
<dbReference type="EMBL" id="CVRI01000066">
    <property type="protein sequence ID" value="CRL06320.1"/>
    <property type="molecule type" value="Genomic_DNA"/>
</dbReference>
<gene>
    <name evidence="1" type="ORF">CLUMA_CG019347</name>
</gene>
<evidence type="ECO:0000313" key="1">
    <source>
        <dbReference type="EMBL" id="CRL06320.1"/>
    </source>
</evidence>
<dbReference type="AlphaFoldDB" id="A0A1J1J1V7"/>
<name>A0A1J1J1V7_9DIPT</name>
<organism evidence="1 2">
    <name type="scientific">Clunio marinus</name>
    <dbReference type="NCBI Taxonomy" id="568069"/>
    <lineage>
        <taxon>Eukaryota</taxon>
        <taxon>Metazoa</taxon>
        <taxon>Ecdysozoa</taxon>
        <taxon>Arthropoda</taxon>
        <taxon>Hexapoda</taxon>
        <taxon>Insecta</taxon>
        <taxon>Pterygota</taxon>
        <taxon>Neoptera</taxon>
        <taxon>Endopterygota</taxon>
        <taxon>Diptera</taxon>
        <taxon>Nematocera</taxon>
        <taxon>Chironomoidea</taxon>
        <taxon>Chironomidae</taxon>
        <taxon>Clunio</taxon>
    </lineage>
</organism>
<keyword evidence="2" id="KW-1185">Reference proteome</keyword>
<proteinExistence type="predicted"/>
<accession>A0A1J1J1V7</accession>
<reference evidence="1 2" key="1">
    <citation type="submission" date="2015-04" db="EMBL/GenBank/DDBJ databases">
        <authorList>
            <person name="Syromyatnikov M.Y."/>
            <person name="Popov V.N."/>
        </authorList>
    </citation>
    <scope>NUCLEOTIDE SEQUENCE [LARGE SCALE GENOMIC DNA]</scope>
</reference>
<protein>
    <submittedName>
        <fullName evidence="1">CLUMA_CG019347, isoform A</fullName>
    </submittedName>
</protein>
<sequence>MFKRHAQDFLCWNCSLKQWKKEKRLVPIISCKYSTAIRMDEIASQELSATTIRTSKTENNAINLASFTVLHAEKQLLMLDFFGSFIMSK</sequence>
<dbReference type="Proteomes" id="UP000183832">
    <property type="component" value="Unassembled WGS sequence"/>
</dbReference>